<reference evidence="2" key="1">
    <citation type="submission" date="2021-12" db="EMBL/GenBank/DDBJ databases">
        <authorList>
            <person name="King R."/>
        </authorList>
    </citation>
    <scope>NUCLEOTIDE SEQUENCE</scope>
</reference>
<keyword evidence="3" id="KW-1185">Reference proteome</keyword>
<name>A0A9N8KSH6_CHRIL</name>
<feature type="region of interest" description="Disordered" evidence="1">
    <location>
        <begin position="86"/>
        <end position="120"/>
    </location>
</feature>
<evidence type="ECO:0000313" key="2">
    <source>
        <dbReference type="EMBL" id="CAD0199820.1"/>
    </source>
</evidence>
<dbReference type="AlphaFoldDB" id="A0A9N8KSH6"/>
<accession>A0A9N8KSH6</accession>
<dbReference type="EMBL" id="LR824014">
    <property type="protein sequence ID" value="CAD0199820.1"/>
    <property type="molecule type" value="Genomic_DNA"/>
</dbReference>
<feature type="region of interest" description="Disordered" evidence="1">
    <location>
        <begin position="1"/>
        <end position="24"/>
    </location>
</feature>
<gene>
    <name evidence="2" type="ORF">CINC_LOCUS1512</name>
</gene>
<sequence>MCGGGTRGARRQVRAQLTPAPAHMAERASRVPRATSLLTNFILLASFDPSFIYLPLTAEQLLSLIAALHSTYSSRRVGLLNSVVEESRRAGRGAPSTRMRRALLPRRSDDPSLSVDIESSREHTVPSCTVRQLSRVVM</sequence>
<dbReference type="Proteomes" id="UP001154114">
    <property type="component" value="Chromosome 11"/>
</dbReference>
<organism evidence="2 3">
    <name type="scientific">Chrysodeixis includens</name>
    <name type="common">Soybean looper</name>
    <name type="synonym">Pseudoplusia includens</name>
    <dbReference type="NCBI Taxonomy" id="689277"/>
    <lineage>
        <taxon>Eukaryota</taxon>
        <taxon>Metazoa</taxon>
        <taxon>Ecdysozoa</taxon>
        <taxon>Arthropoda</taxon>
        <taxon>Hexapoda</taxon>
        <taxon>Insecta</taxon>
        <taxon>Pterygota</taxon>
        <taxon>Neoptera</taxon>
        <taxon>Endopterygota</taxon>
        <taxon>Lepidoptera</taxon>
        <taxon>Glossata</taxon>
        <taxon>Ditrysia</taxon>
        <taxon>Noctuoidea</taxon>
        <taxon>Noctuidae</taxon>
        <taxon>Plusiinae</taxon>
        <taxon>Chrysodeixis</taxon>
    </lineage>
</organism>
<protein>
    <submittedName>
        <fullName evidence="2">Uncharacterized protein</fullName>
    </submittedName>
</protein>
<evidence type="ECO:0000313" key="3">
    <source>
        <dbReference type="Proteomes" id="UP001154114"/>
    </source>
</evidence>
<proteinExistence type="predicted"/>
<dbReference type="OrthoDB" id="10340045at2759"/>
<evidence type="ECO:0000256" key="1">
    <source>
        <dbReference type="SAM" id="MobiDB-lite"/>
    </source>
</evidence>